<dbReference type="InterPro" id="IPR027417">
    <property type="entry name" value="P-loop_NTPase"/>
</dbReference>
<dbReference type="Gene3D" id="2.40.50.100">
    <property type="match status" value="1"/>
</dbReference>
<dbReference type="PANTHER" id="PTHR43875:SF15">
    <property type="entry name" value="TREHALOSE IMPORT ATP-BINDING PROTEIN SUGC"/>
    <property type="match status" value="1"/>
</dbReference>
<evidence type="ECO:0000259" key="4">
    <source>
        <dbReference type="Pfam" id="PF08402"/>
    </source>
</evidence>
<keyword evidence="1" id="KW-1003">Cell membrane</keyword>
<dbReference type="RefSeq" id="WP_138695694.1">
    <property type="nucleotide sequence ID" value="NZ_JBHSAZ010000025.1"/>
</dbReference>
<keyword evidence="2" id="KW-1278">Translocase</keyword>
<dbReference type="InterPro" id="IPR008995">
    <property type="entry name" value="Mo/tungstate-bd_C_term_dom"/>
</dbReference>
<reference evidence="5 6" key="1">
    <citation type="submission" date="2019-05" db="EMBL/GenBank/DDBJ databases">
        <title>Draft genome sequence of Nonomuraea zeae DSM 100528.</title>
        <authorList>
            <person name="Saricaoglu S."/>
            <person name="Isik K."/>
        </authorList>
    </citation>
    <scope>NUCLEOTIDE SEQUENCE [LARGE SCALE GENOMIC DNA]</scope>
    <source>
        <strain evidence="5 6">DSM 100528</strain>
    </source>
</reference>
<evidence type="ECO:0000313" key="6">
    <source>
        <dbReference type="Proteomes" id="UP000306628"/>
    </source>
</evidence>
<organism evidence="5 6">
    <name type="scientific">Nonomuraea zeae</name>
    <dbReference type="NCBI Taxonomy" id="1642303"/>
    <lineage>
        <taxon>Bacteria</taxon>
        <taxon>Bacillati</taxon>
        <taxon>Actinomycetota</taxon>
        <taxon>Actinomycetes</taxon>
        <taxon>Streptosporangiales</taxon>
        <taxon>Streptosporangiaceae</taxon>
        <taxon>Nonomuraea</taxon>
    </lineage>
</organism>
<dbReference type="Proteomes" id="UP000306628">
    <property type="component" value="Unassembled WGS sequence"/>
</dbReference>
<protein>
    <submittedName>
        <fullName evidence="5">TOBE domain-containing protein</fullName>
    </submittedName>
</protein>
<dbReference type="GO" id="GO:0055052">
    <property type="term" value="C:ATP-binding cassette (ABC) transporter complex, substrate-binding subunit-containing"/>
    <property type="evidence" value="ECO:0007669"/>
    <property type="project" value="TreeGrafter"/>
</dbReference>
<sequence length="192" mass="20064">MTQDEALSTSDRIMVMDQGRVRQVGTPEEIYQEPADEFVAGFVGTVNVLAGRATPGADGTAQVWLDGLGRPLVVPSGTGLDGDVRLAVRPERIVVHPPSGAHRDAVSPVNAVSPASPVNTVDAVNVVTVKVRSRAFLGDHYRYVTDLGECELVVRTLTPVGHGSELVVELPPDAIRVFGPAGPGPASAGVLD</sequence>
<evidence type="ECO:0000256" key="2">
    <source>
        <dbReference type="ARBA" id="ARBA00022967"/>
    </source>
</evidence>
<keyword evidence="3" id="KW-0472">Membrane</keyword>
<dbReference type="AlphaFoldDB" id="A0A5S4FZB5"/>
<dbReference type="SUPFAM" id="SSF52540">
    <property type="entry name" value="P-loop containing nucleoside triphosphate hydrolases"/>
    <property type="match status" value="1"/>
</dbReference>
<accession>A0A5S4FZB5</accession>
<evidence type="ECO:0000256" key="1">
    <source>
        <dbReference type="ARBA" id="ARBA00022475"/>
    </source>
</evidence>
<feature type="domain" description="Transport-associated OB type 2" evidence="4">
    <location>
        <begin position="86"/>
        <end position="178"/>
    </location>
</feature>
<dbReference type="PANTHER" id="PTHR43875">
    <property type="entry name" value="MALTODEXTRIN IMPORT ATP-BINDING PROTEIN MSMX"/>
    <property type="match status" value="1"/>
</dbReference>
<keyword evidence="6" id="KW-1185">Reference proteome</keyword>
<gene>
    <name evidence="5" type="ORF">ETD85_43505</name>
</gene>
<dbReference type="InterPro" id="IPR047641">
    <property type="entry name" value="ABC_transpr_MalK/UgpC-like"/>
</dbReference>
<dbReference type="InterPro" id="IPR013611">
    <property type="entry name" value="Transp-assoc_OB_typ2"/>
</dbReference>
<comment type="caution">
    <text evidence="5">The sequence shown here is derived from an EMBL/GenBank/DDBJ whole genome shotgun (WGS) entry which is preliminary data.</text>
</comment>
<dbReference type="SUPFAM" id="SSF50331">
    <property type="entry name" value="MOP-like"/>
    <property type="match status" value="1"/>
</dbReference>
<evidence type="ECO:0000313" key="5">
    <source>
        <dbReference type="EMBL" id="TMR26135.1"/>
    </source>
</evidence>
<evidence type="ECO:0000256" key="3">
    <source>
        <dbReference type="ARBA" id="ARBA00023136"/>
    </source>
</evidence>
<dbReference type="Pfam" id="PF08402">
    <property type="entry name" value="TOBE_2"/>
    <property type="match status" value="1"/>
</dbReference>
<dbReference type="GO" id="GO:0016887">
    <property type="term" value="F:ATP hydrolysis activity"/>
    <property type="evidence" value="ECO:0007669"/>
    <property type="project" value="InterPro"/>
</dbReference>
<dbReference type="OrthoDB" id="7838608at2"/>
<dbReference type="EMBL" id="VCKX01000208">
    <property type="protein sequence ID" value="TMR26135.1"/>
    <property type="molecule type" value="Genomic_DNA"/>
</dbReference>
<name>A0A5S4FZB5_9ACTN</name>
<proteinExistence type="predicted"/>
<dbReference type="GO" id="GO:0022857">
    <property type="term" value="F:transmembrane transporter activity"/>
    <property type="evidence" value="ECO:0007669"/>
    <property type="project" value="InterPro"/>
</dbReference>
<dbReference type="GO" id="GO:0005524">
    <property type="term" value="F:ATP binding"/>
    <property type="evidence" value="ECO:0007669"/>
    <property type="project" value="InterPro"/>
</dbReference>